<evidence type="ECO:0000313" key="4">
    <source>
        <dbReference type="RefSeq" id="XP_026073154.1"/>
    </source>
</evidence>
<dbReference type="Pfam" id="PF18758">
    <property type="entry name" value="KDZ"/>
    <property type="match status" value="1"/>
</dbReference>
<evidence type="ECO:0000259" key="2">
    <source>
        <dbReference type="Pfam" id="PF18804"/>
    </source>
</evidence>
<reference evidence="4 5" key="1">
    <citation type="submission" date="2025-04" db="UniProtKB">
        <authorList>
            <consortium name="RefSeq"/>
        </authorList>
    </citation>
    <scope>IDENTIFICATION</scope>
    <source>
        <strain evidence="4 5">Wakin</strain>
        <tissue evidence="4 5">Muscle</tissue>
    </source>
</reference>
<evidence type="ECO:0000313" key="5">
    <source>
        <dbReference type="RefSeq" id="XP_026101360.1"/>
    </source>
</evidence>
<proteinExistence type="predicted"/>
<dbReference type="Proteomes" id="UP000515129">
    <property type="component" value="Chromosome 34"/>
</dbReference>
<dbReference type="KEGG" id="caua:113052900"/>
<feature type="region of interest" description="Disordered" evidence="1">
    <location>
        <begin position="858"/>
        <end position="884"/>
    </location>
</feature>
<dbReference type="Pfam" id="PF18804">
    <property type="entry name" value="CxC3"/>
    <property type="match status" value="1"/>
</dbReference>
<dbReference type="AlphaFoldDB" id="A0A6P6MXH7"/>
<protein>
    <submittedName>
        <fullName evidence="4">Uncharacterized protein LOC113052900 isoform X1</fullName>
    </submittedName>
    <submittedName>
        <fullName evidence="5">Uncharacterized protein LOC113072582 isoform X1</fullName>
    </submittedName>
</protein>
<dbReference type="InterPro" id="IPR040564">
    <property type="entry name" value="CxC3-like"/>
</dbReference>
<dbReference type="RefSeq" id="XP_026073154.1">
    <property type="nucleotide sequence ID" value="XM_026217369.1"/>
</dbReference>
<feature type="compositionally biased region" description="Acidic residues" evidence="1">
    <location>
        <begin position="874"/>
        <end position="884"/>
    </location>
</feature>
<dbReference type="PANTHER" id="PTHR33104">
    <property type="entry name" value="SI:DKEY-29D5.2"/>
    <property type="match status" value="1"/>
</dbReference>
<dbReference type="KEGG" id="caua:113072582"/>
<keyword evidence="3" id="KW-1185">Reference proteome</keyword>
<evidence type="ECO:0000313" key="3">
    <source>
        <dbReference type="Proteomes" id="UP000515129"/>
    </source>
</evidence>
<gene>
    <name evidence="5" type="primary">LOC113072582</name>
    <name evidence="4" type="synonym">LOC113052900</name>
</gene>
<feature type="domain" description="CxC3 like cysteine cluster" evidence="2">
    <location>
        <begin position="230"/>
        <end position="330"/>
    </location>
</feature>
<organism evidence="3 5">
    <name type="scientific">Carassius auratus</name>
    <name type="common">Goldfish</name>
    <dbReference type="NCBI Taxonomy" id="7957"/>
    <lineage>
        <taxon>Eukaryota</taxon>
        <taxon>Metazoa</taxon>
        <taxon>Chordata</taxon>
        <taxon>Craniata</taxon>
        <taxon>Vertebrata</taxon>
        <taxon>Euteleostomi</taxon>
        <taxon>Actinopterygii</taxon>
        <taxon>Neopterygii</taxon>
        <taxon>Teleostei</taxon>
        <taxon>Ostariophysi</taxon>
        <taxon>Cypriniformes</taxon>
        <taxon>Cyprinidae</taxon>
        <taxon>Cyprininae</taxon>
        <taxon>Carassius</taxon>
    </lineage>
</organism>
<dbReference type="PANTHER" id="PTHR33104:SF2">
    <property type="entry name" value="CXC3 LIKE CYSTEINE CLUSTER DOMAIN-CONTAINING PROTEIN"/>
    <property type="match status" value="1"/>
</dbReference>
<evidence type="ECO:0000256" key="1">
    <source>
        <dbReference type="SAM" id="MobiDB-lite"/>
    </source>
</evidence>
<dbReference type="RefSeq" id="XP_026101360.1">
    <property type="nucleotide sequence ID" value="XM_026245575.1"/>
</dbReference>
<sequence length="884" mass="101027">MNGIHTVSKNGRKPTADVFTCNVDFLWCKEKQDEKSAPPNRESKFQWIERDCEGRPLLKRKSRSGKTRMRSSATVLNPCDPAEEVSMVTEQNMSQHLLDSEMQKLQEILATTVEASDGPPSTSSSWSLRQSAAQDEWQKARPYHLDCLLFSRVVKENKCSQCSSPAIIRCRDCMPEEWLCMECDIICHKKLVLHNRESCIDGFYRPIPPTVCCVKENGRCTLKNQVRLLPTVRPDRLCTCDPTNITESAGRVTILVCINGRYDLYLPNLACRVCLSQWTPDRSDLIRSGYWPASVNSETLFSVDVFSTFEEMKTVAPGLSRQGFLRLLEQRTEQFGRSGKIHGDAFQRSFVEYTFCQFLCEKMANVEHFTCPACTPNMLAVSADGNRKLYRFQHSKGSEEPYFEGIFIAKDVDVSSFVEEIRSKAKSTPGKGTCGATQWSAARETARRASKLDEEGLEVAVCRHGVILKGLNMYRGEIFAYPLFLQKELQAATNIHFYCTDISCKYWPYLQKMSVSMPELSPLLQMRPFLSVMHAKAHSTKCEIVWSGRNQEGAGATAGEEVEMVNSFLSRCALTTKYMTKSARNDMLTVHAIGWNRRKHDGLHLALSNRYVKTVRKAEAESQRLENLSRELGCPENMVQQWVHDVRQWATDDSIDVRQDDQHILQRSIEHICMGVYQKKASLYNQTDSNKIRQMRRRKLGEEKRKLFEAIKRYNEQVPEEEGINEQMVESRLSMVGHGSGEDSLIWPWEVHSTESTNILTKKKIFDAYMSKMRLQEEKILILREMRQHCTYLRGLADGIRKLIAEMSGGNRGSLTDEGHCGLQCLLQERLADVEEKIKVVSSRYSLALGPLFPEDWSEEIPEIPDENKGLEYESSEYSDLEDV</sequence>
<name>A0A6P6MXH7_CARAU</name>
<dbReference type="CDD" id="cd19757">
    <property type="entry name" value="Bbox1"/>
    <property type="match status" value="1"/>
</dbReference>
<dbReference type="OrthoDB" id="8942143at2759"/>
<dbReference type="InterPro" id="IPR040521">
    <property type="entry name" value="KDZ"/>
</dbReference>
<dbReference type="GeneID" id="113072582"/>
<accession>A0A6P6MXH7</accession>